<dbReference type="PANTHER" id="PTHR30514">
    <property type="entry name" value="GLUCOKINASE"/>
    <property type="match status" value="1"/>
</dbReference>
<dbReference type="EMBL" id="JADCKC010000002">
    <property type="protein sequence ID" value="MBE5037949.1"/>
    <property type="molecule type" value="Genomic_DNA"/>
</dbReference>
<keyword evidence="2" id="KW-0238">DNA-binding</keyword>
<feature type="domain" description="SIS" evidence="5">
    <location>
        <begin position="122"/>
        <end position="266"/>
    </location>
</feature>
<dbReference type="InterPro" id="IPR046348">
    <property type="entry name" value="SIS_dom_sf"/>
</dbReference>
<keyword evidence="7" id="KW-1185">Reference proteome</keyword>
<dbReference type="InterPro" id="IPR036388">
    <property type="entry name" value="WH-like_DNA-bd_sf"/>
</dbReference>
<dbReference type="SUPFAM" id="SSF53697">
    <property type="entry name" value="SIS domain"/>
    <property type="match status" value="1"/>
</dbReference>
<reference evidence="6 7" key="1">
    <citation type="submission" date="2020-10" db="EMBL/GenBank/DDBJ databases">
        <title>ChiBAC.</title>
        <authorList>
            <person name="Zenner C."/>
            <person name="Hitch T.C.A."/>
            <person name="Clavel T."/>
        </authorList>
    </citation>
    <scope>NUCLEOTIDE SEQUENCE [LARGE SCALE GENOMIC DNA]</scope>
    <source>
        <strain evidence="6 7">DSM 109015</strain>
    </source>
</reference>
<dbReference type="PANTHER" id="PTHR30514:SF1">
    <property type="entry name" value="HTH-TYPE TRANSCRIPTIONAL REGULATOR HEXR-RELATED"/>
    <property type="match status" value="1"/>
</dbReference>
<evidence type="ECO:0000313" key="6">
    <source>
        <dbReference type="EMBL" id="MBE5037949.1"/>
    </source>
</evidence>
<dbReference type="Pfam" id="PF01380">
    <property type="entry name" value="SIS"/>
    <property type="match status" value="1"/>
</dbReference>
<dbReference type="Gene3D" id="1.10.10.10">
    <property type="entry name" value="Winged helix-like DNA-binding domain superfamily/Winged helix DNA-binding domain"/>
    <property type="match status" value="1"/>
</dbReference>
<dbReference type="InterPro" id="IPR000281">
    <property type="entry name" value="HTH_RpiR"/>
</dbReference>
<dbReference type="RefSeq" id="WP_193501669.1">
    <property type="nucleotide sequence ID" value="NZ_JADCKC010000002.1"/>
</dbReference>
<evidence type="ECO:0000256" key="3">
    <source>
        <dbReference type="ARBA" id="ARBA00023163"/>
    </source>
</evidence>
<dbReference type="InterPro" id="IPR035472">
    <property type="entry name" value="RpiR-like_SIS"/>
</dbReference>
<dbReference type="PROSITE" id="PS51071">
    <property type="entry name" value="HTH_RPIR"/>
    <property type="match status" value="1"/>
</dbReference>
<dbReference type="CDD" id="cd05013">
    <property type="entry name" value="SIS_RpiR"/>
    <property type="match status" value="1"/>
</dbReference>
<keyword evidence="3" id="KW-0804">Transcription</keyword>
<evidence type="ECO:0000313" key="7">
    <source>
        <dbReference type="Proteomes" id="UP000768567"/>
    </source>
</evidence>
<dbReference type="Proteomes" id="UP000768567">
    <property type="component" value="Unassembled WGS sequence"/>
</dbReference>
<proteinExistence type="predicted"/>
<dbReference type="Pfam" id="PF01418">
    <property type="entry name" value="HTH_6"/>
    <property type="match status" value="1"/>
</dbReference>
<dbReference type="SUPFAM" id="SSF46689">
    <property type="entry name" value="Homeodomain-like"/>
    <property type="match status" value="1"/>
</dbReference>
<evidence type="ECO:0000259" key="4">
    <source>
        <dbReference type="PROSITE" id="PS51071"/>
    </source>
</evidence>
<dbReference type="Gene3D" id="3.40.50.10490">
    <property type="entry name" value="Glucose-6-phosphate isomerase like protein, domain 1"/>
    <property type="match status" value="1"/>
</dbReference>
<feature type="domain" description="HTH rpiR-type" evidence="4">
    <location>
        <begin position="1"/>
        <end position="76"/>
    </location>
</feature>
<organism evidence="6 7">
    <name type="scientific">Gemmiger gallinarum</name>
    <dbReference type="NCBI Taxonomy" id="2779354"/>
    <lineage>
        <taxon>Bacteria</taxon>
        <taxon>Bacillati</taxon>
        <taxon>Bacillota</taxon>
        <taxon>Clostridia</taxon>
        <taxon>Eubacteriales</taxon>
        <taxon>Gemmiger</taxon>
    </lineage>
</organism>
<dbReference type="InterPro" id="IPR001347">
    <property type="entry name" value="SIS_dom"/>
</dbReference>
<evidence type="ECO:0000256" key="1">
    <source>
        <dbReference type="ARBA" id="ARBA00023015"/>
    </source>
</evidence>
<dbReference type="InterPro" id="IPR009057">
    <property type="entry name" value="Homeodomain-like_sf"/>
</dbReference>
<dbReference type="PROSITE" id="PS51464">
    <property type="entry name" value="SIS"/>
    <property type="match status" value="1"/>
</dbReference>
<gene>
    <name evidence="6" type="ORF">INF35_09150</name>
</gene>
<protein>
    <submittedName>
        <fullName evidence="6">MurR/RpiR family transcriptional regulator</fullName>
    </submittedName>
</protein>
<keyword evidence="1" id="KW-0805">Transcription regulation</keyword>
<sequence length="293" mass="32736">MLIREQLKQQAGFSDVERSIADFILARGAGLKQLSARQIAAEAYVSPSSVVRLCQKLGYDGYHAFQDAWLAEQEYLSSRFQDLDANHPFDPGDPITVIARKLGALYRETIDDTLALLDPDALVRAVGYCRRARNIYICAGGAQSALAESFAEKMAKIGKPVVLSQRNDLMYFHACNCDLKDCFIVLSYSGETPQTLRVARKLKQRRVNTIAVTSYGSNTLASLFDCVLCVSTRERLVSNMGSFSAHLTALFVLDVLYAGVLSQNYDQVADDRVKNVRDFEIYRHSDNPLLREE</sequence>
<accession>A0ABR9R471</accession>
<comment type="caution">
    <text evidence="6">The sequence shown here is derived from an EMBL/GenBank/DDBJ whole genome shotgun (WGS) entry which is preliminary data.</text>
</comment>
<evidence type="ECO:0000259" key="5">
    <source>
        <dbReference type="PROSITE" id="PS51464"/>
    </source>
</evidence>
<evidence type="ECO:0000256" key="2">
    <source>
        <dbReference type="ARBA" id="ARBA00023125"/>
    </source>
</evidence>
<dbReference type="InterPro" id="IPR047640">
    <property type="entry name" value="RpiR-like"/>
</dbReference>
<name>A0ABR9R471_9FIRM</name>